<evidence type="ECO:0000313" key="3">
    <source>
        <dbReference type="Proteomes" id="UP000241209"/>
    </source>
</evidence>
<dbReference type="EMBL" id="PZFK01000003">
    <property type="protein sequence ID" value="PTI30708.1"/>
    <property type="molecule type" value="Genomic_DNA"/>
</dbReference>
<gene>
    <name evidence="2" type="ORF">BU072_01610</name>
</gene>
<dbReference type="InterPro" id="IPR016181">
    <property type="entry name" value="Acyl_CoA_acyltransferase"/>
</dbReference>
<accession>A0A2T4PW42</accession>
<feature type="domain" description="N-acetyltransferase" evidence="1">
    <location>
        <begin position="3"/>
        <end position="155"/>
    </location>
</feature>
<dbReference type="OrthoDB" id="65897at2"/>
<comment type="caution">
    <text evidence="2">The sequence shown here is derived from an EMBL/GenBank/DDBJ whole genome shotgun (WGS) entry which is preliminary data.</text>
</comment>
<dbReference type="GeneID" id="64115905"/>
<organism evidence="2 3">
    <name type="scientific">Mammaliicoccus vitulinus</name>
    <dbReference type="NCBI Taxonomy" id="71237"/>
    <lineage>
        <taxon>Bacteria</taxon>
        <taxon>Bacillati</taxon>
        <taxon>Bacillota</taxon>
        <taxon>Bacilli</taxon>
        <taxon>Bacillales</taxon>
        <taxon>Staphylococcaceae</taxon>
        <taxon>Mammaliicoccus</taxon>
    </lineage>
</organism>
<evidence type="ECO:0000259" key="1">
    <source>
        <dbReference type="PROSITE" id="PS51186"/>
    </source>
</evidence>
<dbReference type="Pfam" id="PF00583">
    <property type="entry name" value="Acetyltransf_1"/>
    <property type="match status" value="1"/>
</dbReference>
<sequence>MTVNLELMQARDFKDFYEVSMKEFAEEQVKNGTWDASEADSKGRAYFEKLLPQGLQTEGHKIFTIHLDDEQVGILWLHVFEKNNTLKSFIYDIKIDEIHRGKGIGKETMKALDGYCKNHQIESIRLHVFAHNKRAYSLYEKMGFETTNYYMEKKL</sequence>
<dbReference type="PANTHER" id="PTHR43259">
    <property type="entry name" value="SPT10P"/>
    <property type="match status" value="1"/>
</dbReference>
<protein>
    <submittedName>
        <fullName evidence="2">GNAT family N-acetyltransferase</fullName>
    </submittedName>
</protein>
<proteinExistence type="predicted"/>
<dbReference type="PANTHER" id="PTHR43259:SF1">
    <property type="entry name" value="N-ACETYLTRANSFERASE DOMAIN-CONTAINING PROTEIN"/>
    <property type="match status" value="1"/>
</dbReference>
<keyword evidence="2" id="KW-0808">Transferase</keyword>
<dbReference type="PROSITE" id="PS51186">
    <property type="entry name" value="GNAT"/>
    <property type="match status" value="1"/>
</dbReference>
<evidence type="ECO:0000313" key="2">
    <source>
        <dbReference type="EMBL" id="PTI30708.1"/>
    </source>
</evidence>
<dbReference type="InterPro" id="IPR000182">
    <property type="entry name" value="GNAT_dom"/>
</dbReference>
<name>A0A2T4PW42_9STAP</name>
<dbReference type="AlphaFoldDB" id="A0A2T4PW42"/>
<dbReference type="Proteomes" id="UP000241209">
    <property type="component" value="Unassembled WGS sequence"/>
</dbReference>
<dbReference type="CDD" id="cd04301">
    <property type="entry name" value="NAT_SF"/>
    <property type="match status" value="1"/>
</dbReference>
<reference evidence="2 3" key="1">
    <citation type="journal article" date="2016" name="Front. Microbiol.">
        <title>Comprehensive Phylogenetic Analysis of Bovine Non-aureus Staphylococci Species Based on Whole-Genome Sequencing.</title>
        <authorList>
            <person name="Naushad S."/>
            <person name="Barkema H.W."/>
            <person name="Luby C."/>
            <person name="Condas L.A."/>
            <person name="Nobrega D.B."/>
            <person name="Carson D.A."/>
            <person name="De Buck J."/>
        </authorList>
    </citation>
    <scope>NUCLEOTIDE SEQUENCE [LARGE SCALE GENOMIC DNA]</scope>
    <source>
        <strain evidence="2 3">SNUC 2204</strain>
    </source>
</reference>
<dbReference type="InterPro" id="IPR052829">
    <property type="entry name" value="N-acetyltransferase_domain"/>
</dbReference>
<dbReference type="SUPFAM" id="SSF55729">
    <property type="entry name" value="Acyl-CoA N-acyltransferases (Nat)"/>
    <property type="match status" value="1"/>
</dbReference>
<dbReference type="RefSeq" id="WP_107536708.1">
    <property type="nucleotide sequence ID" value="NZ_BMDF01000003.1"/>
</dbReference>
<dbReference type="GO" id="GO:0016747">
    <property type="term" value="F:acyltransferase activity, transferring groups other than amino-acyl groups"/>
    <property type="evidence" value="ECO:0007669"/>
    <property type="project" value="InterPro"/>
</dbReference>
<dbReference type="Gene3D" id="3.40.630.30">
    <property type="match status" value="1"/>
</dbReference>